<dbReference type="InterPro" id="IPR056497">
    <property type="entry name" value="HEAT_DAAF5"/>
</dbReference>
<dbReference type="InterPro" id="IPR057978">
    <property type="entry name" value="TPR_DAAF5"/>
</dbReference>
<dbReference type="EMBL" id="JH767158">
    <property type="protein sequence ID" value="EQC33638.1"/>
    <property type="molecule type" value="Genomic_DNA"/>
</dbReference>
<dbReference type="OMA" id="AFQGPWA"/>
<protein>
    <recommendedName>
        <fullName evidence="5">TOG domain-containing protein</fullName>
    </recommendedName>
</protein>
<evidence type="ECO:0000259" key="1">
    <source>
        <dbReference type="Pfam" id="PF24573"/>
    </source>
</evidence>
<dbReference type="SUPFAM" id="SSF48371">
    <property type="entry name" value="ARM repeat"/>
    <property type="match status" value="1"/>
</dbReference>
<reference evidence="3 4" key="1">
    <citation type="submission" date="2012-04" db="EMBL/GenBank/DDBJ databases">
        <title>The Genome Sequence of Saprolegnia declina VS20.</title>
        <authorList>
            <consortium name="The Broad Institute Genome Sequencing Platform"/>
            <person name="Russ C."/>
            <person name="Nusbaum C."/>
            <person name="Tyler B."/>
            <person name="van West P."/>
            <person name="Dieguez-Uribeondo J."/>
            <person name="de Bruijn I."/>
            <person name="Tripathy S."/>
            <person name="Jiang R."/>
            <person name="Young S.K."/>
            <person name="Zeng Q."/>
            <person name="Gargeya S."/>
            <person name="Fitzgerald M."/>
            <person name="Haas B."/>
            <person name="Abouelleil A."/>
            <person name="Alvarado L."/>
            <person name="Arachchi H.M."/>
            <person name="Berlin A."/>
            <person name="Chapman S.B."/>
            <person name="Goldberg J."/>
            <person name="Griggs A."/>
            <person name="Gujja S."/>
            <person name="Hansen M."/>
            <person name="Howarth C."/>
            <person name="Imamovic A."/>
            <person name="Larimer J."/>
            <person name="McCowen C."/>
            <person name="Montmayeur A."/>
            <person name="Murphy C."/>
            <person name="Neiman D."/>
            <person name="Pearson M."/>
            <person name="Priest M."/>
            <person name="Roberts A."/>
            <person name="Saif S."/>
            <person name="Shea T."/>
            <person name="Sisk P."/>
            <person name="Sykes S."/>
            <person name="Wortman J."/>
            <person name="Nusbaum C."/>
            <person name="Birren B."/>
        </authorList>
    </citation>
    <scope>NUCLEOTIDE SEQUENCE [LARGE SCALE GENOMIC DNA]</scope>
    <source>
        <strain evidence="3 4">VS20</strain>
    </source>
</reference>
<feature type="domain" description="Dynein axonemal assembly factor 5 HEAT-repeat" evidence="1">
    <location>
        <begin position="353"/>
        <end position="532"/>
    </location>
</feature>
<sequence length="863" mass="93803">MPPCTCFKYGSAESSVAICGFLDPIDLRRSGDRMETSDVGKWLQRDVNCLADPQRSVRKRSLEKLSMVAELAAKFGQGHLVSFFQSHLFEPLVRCFADPIEKNRELGIRTCTEYAKLGAIAGDGREKALVVAIHARIGKAPFPEGAEELRLQLLDLLALVLHGAMPDDSTFTTSIGDVMETLAKTATDPFPDAKKACCDAILVLAAKWPAQVKMHLATLARPLTMNLSHQHARIRLCTLQALEVVVPCGSTTLPELMKDVLLPNLSRVMFDRSAAVRKQLVQAMATWCLRIDELRAFEAALLPLFLSGLADESPEVQSHSLVLLGQLSTLWVSDPLHAEHDDVDESMAAVVTPPFTARPPLGARLVTRRLLAQLLPSLLDQCADWTVQTREKATSILRVVLVLAEDAADAHVAAILAALAKTCRDDEPVVVTSVQSAMAVVGHFANPDLIFSSLLPLAAGRLPGQDTSHHRTNGLVLLSMAIAGMAQPTILPHMERITEALADAGLREADAPELQEKLSLLTATIVTTGAPLLATHDSWGFRLFWVLSQMIASTPEDSTAFDTATNGLLALATALQLDVPGLYLRFLSPLVETISAKNAVWSKASPHRVLFDSLARRGGKACGAALPVLLPVLLRHLDPARDADVRLAFLALLETMLGNPEMAPAFQPFASTLLVKAITPNIVWQGGKVAATIRKVAMACTYTLLRQGLATTPCLFEAAPVMLPVLKAALDDGDAKTRQLVCLALQFLFVALPNALGQEPVAQLYHDLLKRLDDSNDLVRKAACATFVEFLRAAPTAHFQGTIIDYSMDALFVHLDDNDSEVQAAVFAVLLETKRIDATRLRQKANENRSRLRSPFYCDQLLL</sequence>
<evidence type="ECO:0000313" key="3">
    <source>
        <dbReference type="EMBL" id="EQC33638.1"/>
    </source>
</evidence>
<gene>
    <name evidence="3" type="ORF">SDRG_08742</name>
</gene>
<dbReference type="Pfam" id="PF24573">
    <property type="entry name" value="HEAT_DAAF5"/>
    <property type="match status" value="1"/>
</dbReference>
<feature type="domain" description="Dynein axonemal assembly factor 5 TPR repeats" evidence="2">
    <location>
        <begin position="49"/>
        <end position="331"/>
    </location>
</feature>
<dbReference type="GeneID" id="19949469"/>
<dbReference type="Pfam" id="PF25757">
    <property type="entry name" value="TPR_DNAAF5"/>
    <property type="match status" value="1"/>
</dbReference>
<dbReference type="Proteomes" id="UP000030762">
    <property type="component" value="Unassembled WGS sequence"/>
</dbReference>
<name>T0RMR9_SAPDV</name>
<keyword evidence="4" id="KW-1185">Reference proteome</keyword>
<organism evidence="3 4">
    <name type="scientific">Saprolegnia diclina (strain VS20)</name>
    <dbReference type="NCBI Taxonomy" id="1156394"/>
    <lineage>
        <taxon>Eukaryota</taxon>
        <taxon>Sar</taxon>
        <taxon>Stramenopiles</taxon>
        <taxon>Oomycota</taxon>
        <taxon>Saprolegniomycetes</taxon>
        <taxon>Saprolegniales</taxon>
        <taxon>Saprolegniaceae</taxon>
        <taxon>Saprolegnia</taxon>
    </lineage>
</organism>
<dbReference type="VEuPathDB" id="FungiDB:SDRG_08742"/>
<dbReference type="Gene3D" id="1.25.10.10">
    <property type="entry name" value="Leucine-rich Repeat Variant"/>
    <property type="match status" value="3"/>
</dbReference>
<dbReference type="RefSeq" id="XP_008612861.1">
    <property type="nucleotide sequence ID" value="XM_008614639.1"/>
</dbReference>
<dbReference type="InterPro" id="IPR052623">
    <property type="entry name" value="DAAF5"/>
</dbReference>
<accession>T0RMR9</accession>
<dbReference type="AlphaFoldDB" id="T0RMR9"/>
<dbReference type="OrthoDB" id="413572at2759"/>
<dbReference type="STRING" id="1156394.T0RMR9"/>
<evidence type="ECO:0000313" key="4">
    <source>
        <dbReference type="Proteomes" id="UP000030762"/>
    </source>
</evidence>
<evidence type="ECO:0000259" key="2">
    <source>
        <dbReference type="Pfam" id="PF25757"/>
    </source>
</evidence>
<proteinExistence type="predicted"/>
<dbReference type="InterPro" id="IPR016024">
    <property type="entry name" value="ARM-type_fold"/>
</dbReference>
<dbReference type="InterPro" id="IPR011989">
    <property type="entry name" value="ARM-like"/>
</dbReference>
<dbReference type="PANTHER" id="PTHR16216">
    <property type="entry name" value="DYNEIN ASSEMBLY FACTOR 5, AXONEMAL"/>
    <property type="match status" value="1"/>
</dbReference>
<dbReference type="eggNOG" id="ENOG502QRXT">
    <property type="taxonomic scope" value="Eukaryota"/>
</dbReference>
<evidence type="ECO:0008006" key="5">
    <source>
        <dbReference type="Google" id="ProtNLM"/>
    </source>
</evidence>
<dbReference type="InParanoid" id="T0RMR9"/>
<dbReference type="PANTHER" id="PTHR16216:SF2">
    <property type="entry name" value="DYNEIN AXONEMAL ASSEMBLY FACTOR 5"/>
    <property type="match status" value="1"/>
</dbReference>